<dbReference type="PANTHER" id="PTHR43527">
    <property type="entry name" value="4-DIPHOSPHOCYTIDYL-2-C-METHYL-D-ERYTHRITOL KINASE, CHLOROPLASTIC"/>
    <property type="match status" value="1"/>
</dbReference>
<dbReference type="GO" id="GO:0016301">
    <property type="term" value="F:kinase activity"/>
    <property type="evidence" value="ECO:0007669"/>
    <property type="project" value="UniProtKB-KW"/>
</dbReference>
<keyword evidence="4" id="KW-0067">ATP-binding</keyword>
<dbReference type="GeneID" id="44997876"/>
<dbReference type="InterPro" id="IPR012363">
    <property type="entry name" value="PduX"/>
</dbReference>
<gene>
    <name evidence="7" type="ordered locus">CA_C1371</name>
</gene>
<sequence>MKISAKYPASVGEVVQGSFNGKDVLMSFPVSLFTEVTLFERKASKDKYNNLKTMMFLENILNRWGFEKYINNIDIIISSNIPRGKGFASSTADLCALYYALLRFFGREFNERELIEECINIEPTDSIIFDKATVFDYKEGSYKKTLGEYPKLHILVFEGKRIIDTVSFNKKELKPLKDVGNLIKKVEKALKVGSVKDIGEAATLSIVKNCDRLSYDILGKVLRLKDETCGIGIIGAHSGDMLGIIYDDKYALDSAKERVENIKNYKIYELETLLRAEMRRGIYK</sequence>
<feature type="domain" description="GHMP kinase C-terminal" evidence="6">
    <location>
        <begin position="188"/>
        <end position="260"/>
    </location>
</feature>
<reference evidence="7 8" key="1">
    <citation type="journal article" date="2001" name="J. Bacteriol.">
        <title>Genome sequence and comparative analysis of the solvent-producing bacterium Clostridium acetobutylicum.</title>
        <authorList>
            <person name="Nolling J."/>
            <person name="Breton G."/>
            <person name="Omelchenko M.V."/>
            <person name="Makarova K.S."/>
            <person name="Zeng Q."/>
            <person name="Gibson R."/>
            <person name="Lee H.M."/>
            <person name="Dubois J."/>
            <person name="Qiu D."/>
            <person name="Hitti J."/>
            <person name="Wolf Y.I."/>
            <person name="Tatusov R.L."/>
            <person name="Sabathe F."/>
            <person name="Doucette-Stamm L."/>
            <person name="Soucaille P."/>
            <person name="Daly M.J."/>
            <person name="Bennett G.N."/>
            <person name="Koonin E.V."/>
            <person name="Smith D.R."/>
        </authorList>
    </citation>
    <scope>NUCLEOTIDE SEQUENCE [LARGE SCALE GENOMIC DNA]</scope>
    <source>
        <strain evidence="8">ATCC 824 / DSM 792 / JCM 1419 / LMG 5710 / VKM B-1787</strain>
    </source>
</reference>
<dbReference type="InterPro" id="IPR006204">
    <property type="entry name" value="GHMP_kinase_N_dom"/>
</dbReference>
<dbReference type="RefSeq" id="WP_010964680.1">
    <property type="nucleotide sequence ID" value="NC_003030.1"/>
</dbReference>
<dbReference type="PIRSF" id="PIRSF033887">
    <property type="entry name" value="PduX"/>
    <property type="match status" value="1"/>
</dbReference>
<keyword evidence="3 7" id="KW-0418">Kinase</keyword>
<dbReference type="GO" id="GO:0005524">
    <property type="term" value="F:ATP binding"/>
    <property type="evidence" value="ECO:0007669"/>
    <property type="project" value="UniProtKB-KW"/>
</dbReference>
<dbReference type="PANTHER" id="PTHR43527:SF1">
    <property type="entry name" value="L-THREONINE KINASE"/>
    <property type="match status" value="1"/>
</dbReference>
<dbReference type="HOGENOM" id="CLU_056896_0_0_9"/>
<dbReference type="PIR" id="H97068">
    <property type="entry name" value="H97068"/>
</dbReference>
<evidence type="ECO:0000256" key="4">
    <source>
        <dbReference type="ARBA" id="ARBA00022840"/>
    </source>
</evidence>
<dbReference type="InterPro" id="IPR014721">
    <property type="entry name" value="Ribsml_uS5_D2-typ_fold_subgr"/>
</dbReference>
<dbReference type="Gene3D" id="3.30.230.10">
    <property type="match status" value="1"/>
</dbReference>
<evidence type="ECO:0000259" key="6">
    <source>
        <dbReference type="Pfam" id="PF08544"/>
    </source>
</evidence>
<keyword evidence="8" id="KW-1185">Reference proteome</keyword>
<dbReference type="STRING" id="272562.CA_C1371"/>
<dbReference type="AlphaFoldDB" id="Q97JB5"/>
<feature type="domain" description="GHMP kinase N-terminal" evidence="5">
    <location>
        <begin position="58"/>
        <end position="122"/>
    </location>
</feature>
<keyword evidence="1" id="KW-0808">Transferase</keyword>
<evidence type="ECO:0000313" key="8">
    <source>
        <dbReference type="Proteomes" id="UP000000814"/>
    </source>
</evidence>
<evidence type="ECO:0000256" key="3">
    <source>
        <dbReference type="ARBA" id="ARBA00022777"/>
    </source>
</evidence>
<evidence type="ECO:0000256" key="1">
    <source>
        <dbReference type="ARBA" id="ARBA00022679"/>
    </source>
</evidence>
<keyword evidence="2" id="KW-0547">Nucleotide-binding</keyword>
<dbReference type="EMBL" id="AE001437">
    <property type="protein sequence ID" value="AAK79339.1"/>
    <property type="molecule type" value="Genomic_DNA"/>
</dbReference>
<accession>Q97JB5</accession>
<organism evidence="7 8">
    <name type="scientific">Clostridium acetobutylicum (strain ATCC 824 / DSM 792 / JCM 1419 / IAM 19013 / LMG 5710 / NBRC 13948 / NRRL B-527 / VKM B-1787 / 2291 / W)</name>
    <dbReference type="NCBI Taxonomy" id="272562"/>
    <lineage>
        <taxon>Bacteria</taxon>
        <taxon>Bacillati</taxon>
        <taxon>Bacillota</taxon>
        <taxon>Clostridia</taxon>
        <taxon>Eubacteriales</taxon>
        <taxon>Clostridiaceae</taxon>
        <taxon>Clostridium</taxon>
    </lineage>
</organism>
<dbReference type="InterPro" id="IPR013750">
    <property type="entry name" value="GHMP_kinase_C_dom"/>
</dbReference>
<evidence type="ECO:0000256" key="2">
    <source>
        <dbReference type="ARBA" id="ARBA00022741"/>
    </source>
</evidence>
<dbReference type="Pfam" id="PF08544">
    <property type="entry name" value="GHMP_kinases_C"/>
    <property type="match status" value="1"/>
</dbReference>
<dbReference type="InterPro" id="IPR020568">
    <property type="entry name" value="Ribosomal_Su5_D2-typ_SF"/>
</dbReference>
<protein>
    <submittedName>
        <fullName evidence="7">Possible kinase, diverged</fullName>
    </submittedName>
</protein>
<proteinExistence type="predicted"/>
<name>Q97JB5_CLOAB</name>
<dbReference type="KEGG" id="cac:CA_C1371"/>
<dbReference type="Pfam" id="PF00288">
    <property type="entry name" value="GHMP_kinases_N"/>
    <property type="match status" value="1"/>
</dbReference>
<evidence type="ECO:0000259" key="5">
    <source>
        <dbReference type="Pfam" id="PF00288"/>
    </source>
</evidence>
<dbReference type="eggNOG" id="COG4542">
    <property type="taxonomic scope" value="Bacteria"/>
</dbReference>
<dbReference type="PATRIC" id="fig|272562.8.peg.1576"/>
<dbReference type="SUPFAM" id="SSF54211">
    <property type="entry name" value="Ribosomal protein S5 domain 2-like"/>
    <property type="match status" value="1"/>
</dbReference>
<evidence type="ECO:0000313" key="7">
    <source>
        <dbReference type="EMBL" id="AAK79339.1"/>
    </source>
</evidence>
<dbReference type="OrthoDB" id="4548147at2"/>
<dbReference type="Proteomes" id="UP000000814">
    <property type="component" value="Chromosome"/>
</dbReference>